<keyword evidence="1" id="KW-0472">Membrane</keyword>
<proteinExistence type="predicted"/>
<dbReference type="AlphaFoldDB" id="A0A5C6E443"/>
<organism evidence="2 3">
    <name type="scientific">Novipirellula aureliae</name>
    <dbReference type="NCBI Taxonomy" id="2527966"/>
    <lineage>
        <taxon>Bacteria</taxon>
        <taxon>Pseudomonadati</taxon>
        <taxon>Planctomycetota</taxon>
        <taxon>Planctomycetia</taxon>
        <taxon>Pirellulales</taxon>
        <taxon>Pirellulaceae</taxon>
        <taxon>Novipirellula</taxon>
    </lineage>
</organism>
<comment type="caution">
    <text evidence="2">The sequence shown here is derived from an EMBL/GenBank/DDBJ whole genome shotgun (WGS) entry which is preliminary data.</text>
</comment>
<feature type="transmembrane region" description="Helical" evidence="1">
    <location>
        <begin position="34"/>
        <end position="56"/>
    </location>
</feature>
<evidence type="ECO:0000313" key="2">
    <source>
        <dbReference type="EMBL" id="TWU43254.1"/>
    </source>
</evidence>
<accession>A0A5C6E443</accession>
<gene>
    <name evidence="2" type="ORF">Q31b_22920</name>
</gene>
<keyword evidence="1" id="KW-1133">Transmembrane helix</keyword>
<protein>
    <submittedName>
        <fullName evidence="2">Uncharacterized protein</fullName>
    </submittedName>
</protein>
<evidence type="ECO:0000313" key="3">
    <source>
        <dbReference type="Proteomes" id="UP000315471"/>
    </source>
</evidence>
<keyword evidence="1" id="KW-0812">Transmembrane</keyword>
<reference evidence="2 3" key="1">
    <citation type="submission" date="2019-02" db="EMBL/GenBank/DDBJ databases">
        <title>Deep-cultivation of Planctomycetes and their phenomic and genomic characterization uncovers novel biology.</title>
        <authorList>
            <person name="Wiegand S."/>
            <person name="Jogler M."/>
            <person name="Boedeker C."/>
            <person name="Pinto D."/>
            <person name="Vollmers J."/>
            <person name="Rivas-Marin E."/>
            <person name="Kohn T."/>
            <person name="Peeters S.H."/>
            <person name="Heuer A."/>
            <person name="Rast P."/>
            <person name="Oberbeckmann S."/>
            <person name="Bunk B."/>
            <person name="Jeske O."/>
            <person name="Meyerdierks A."/>
            <person name="Storesund J.E."/>
            <person name="Kallscheuer N."/>
            <person name="Luecker S."/>
            <person name="Lage O.M."/>
            <person name="Pohl T."/>
            <person name="Merkel B.J."/>
            <person name="Hornburger P."/>
            <person name="Mueller R.-W."/>
            <person name="Bruemmer F."/>
            <person name="Labrenz M."/>
            <person name="Spormann A.M."/>
            <person name="Op Den Camp H."/>
            <person name="Overmann J."/>
            <person name="Amann R."/>
            <person name="Jetten M.S.M."/>
            <person name="Mascher T."/>
            <person name="Medema M.H."/>
            <person name="Devos D.P."/>
            <person name="Kaster A.-K."/>
            <person name="Ovreas L."/>
            <person name="Rohde M."/>
            <person name="Galperin M.Y."/>
            <person name="Jogler C."/>
        </authorList>
    </citation>
    <scope>NUCLEOTIDE SEQUENCE [LARGE SCALE GENOMIC DNA]</scope>
    <source>
        <strain evidence="2 3">Q31b</strain>
    </source>
</reference>
<sequence>MLESIYVSTTRLVSQVNALVNLTSEARQITPLKWMVRVIILAVFSLAGFGVTTVAARTTLASEVLVETKEVQERLPSSVVQRVRAFQLNKRCPPASAVYDTQRRVERTIAGPLPIVGHRLANGFLAPIRC</sequence>
<name>A0A5C6E443_9BACT</name>
<evidence type="ECO:0000256" key="1">
    <source>
        <dbReference type="SAM" id="Phobius"/>
    </source>
</evidence>
<dbReference type="Proteomes" id="UP000315471">
    <property type="component" value="Unassembled WGS sequence"/>
</dbReference>
<keyword evidence="3" id="KW-1185">Reference proteome</keyword>
<dbReference type="EMBL" id="SJPY01000003">
    <property type="protein sequence ID" value="TWU43254.1"/>
    <property type="molecule type" value="Genomic_DNA"/>
</dbReference>